<evidence type="ECO:0000313" key="1">
    <source>
        <dbReference type="EMBL" id="KAI3788414.1"/>
    </source>
</evidence>
<evidence type="ECO:0000313" key="2">
    <source>
        <dbReference type="Proteomes" id="UP001055811"/>
    </source>
</evidence>
<protein>
    <submittedName>
        <fullName evidence="1">Uncharacterized protein</fullName>
    </submittedName>
</protein>
<proteinExistence type="predicted"/>
<gene>
    <name evidence="1" type="ORF">L2E82_01180</name>
</gene>
<comment type="caution">
    <text evidence="1">The sequence shown here is derived from an EMBL/GenBank/DDBJ whole genome shotgun (WGS) entry which is preliminary data.</text>
</comment>
<dbReference type="Proteomes" id="UP001055811">
    <property type="component" value="Linkage Group LG01"/>
</dbReference>
<keyword evidence="2" id="KW-1185">Reference proteome</keyword>
<dbReference type="EMBL" id="CM042009">
    <property type="protein sequence ID" value="KAI3788414.1"/>
    <property type="molecule type" value="Genomic_DNA"/>
</dbReference>
<name>A0ACB9GY58_CICIN</name>
<sequence>MKLYSILDAWIEYSIFKDQCKLKGKEYFKLLQKKLWTLNRLTLLTGKKYKVAEKTALLCPRTQSCSHVLGRQSFMN</sequence>
<accession>A0ACB9GY58</accession>
<organism evidence="1 2">
    <name type="scientific">Cichorium intybus</name>
    <name type="common">Chicory</name>
    <dbReference type="NCBI Taxonomy" id="13427"/>
    <lineage>
        <taxon>Eukaryota</taxon>
        <taxon>Viridiplantae</taxon>
        <taxon>Streptophyta</taxon>
        <taxon>Embryophyta</taxon>
        <taxon>Tracheophyta</taxon>
        <taxon>Spermatophyta</taxon>
        <taxon>Magnoliopsida</taxon>
        <taxon>eudicotyledons</taxon>
        <taxon>Gunneridae</taxon>
        <taxon>Pentapetalae</taxon>
        <taxon>asterids</taxon>
        <taxon>campanulids</taxon>
        <taxon>Asterales</taxon>
        <taxon>Asteraceae</taxon>
        <taxon>Cichorioideae</taxon>
        <taxon>Cichorieae</taxon>
        <taxon>Cichoriinae</taxon>
        <taxon>Cichorium</taxon>
    </lineage>
</organism>
<reference evidence="1 2" key="2">
    <citation type="journal article" date="2022" name="Mol. Ecol. Resour.">
        <title>The genomes of chicory, endive, great burdock and yacon provide insights into Asteraceae paleo-polyploidization history and plant inulin production.</title>
        <authorList>
            <person name="Fan W."/>
            <person name="Wang S."/>
            <person name="Wang H."/>
            <person name="Wang A."/>
            <person name="Jiang F."/>
            <person name="Liu H."/>
            <person name="Zhao H."/>
            <person name="Xu D."/>
            <person name="Zhang Y."/>
        </authorList>
    </citation>
    <scope>NUCLEOTIDE SEQUENCE [LARGE SCALE GENOMIC DNA]</scope>
    <source>
        <strain evidence="2">cv. Punajuju</strain>
        <tissue evidence="1">Leaves</tissue>
    </source>
</reference>
<reference evidence="2" key="1">
    <citation type="journal article" date="2022" name="Mol. Ecol. Resour.">
        <title>The genomes of chicory, endive, great burdock and yacon provide insights into Asteraceae palaeo-polyploidization history and plant inulin production.</title>
        <authorList>
            <person name="Fan W."/>
            <person name="Wang S."/>
            <person name="Wang H."/>
            <person name="Wang A."/>
            <person name="Jiang F."/>
            <person name="Liu H."/>
            <person name="Zhao H."/>
            <person name="Xu D."/>
            <person name="Zhang Y."/>
        </authorList>
    </citation>
    <scope>NUCLEOTIDE SEQUENCE [LARGE SCALE GENOMIC DNA]</scope>
    <source>
        <strain evidence="2">cv. Punajuju</strain>
    </source>
</reference>